<sequence length="71" mass="8279">MNAGIWRIATAKLCAACVERMEREYIFQPYGWRGETGVCERCGVKRLVANRKYTMNRKELERRGLLNGPEK</sequence>
<dbReference type="EMBL" id="BK016198">
    <property type="protein sequence ID" value="DAG01774.1"/>
    <property type="molecule type" value="Genomic_DNA"/>
</dbReference>
<name>A0A8S5V4Z0_9CAUD</name>
<accession>A0A8S5V4Z0</accession>
<protein>
    <submittedName>
        <fullName evidence="1">Uncharacterized protein</fullName>
    </submittedName>
</protein>
<organism evidence="1">
    <name type="scientific">Siphoviridae sp. ctjsp22</name>
    <dbReference type="NCBI Taxonomy" id="2825636"/>
    <lineage>
        <taxon>Viruses</taxon>
        <taxon>Duplodnaviria</taxon>
        <taxon>Heunggongvirae</taxon>
        <taxon>Uroviricota</taxon>
        <taxon>Caudoviricetes</taxon>
    </lineage>
</organism>
<reference evidence="1" key="1">
    <citation type="journal article" date="2021" name="Proc. Natl. Acad. Sci. U.S.A.">
        <title>A Catalog of Tens of Thousands of Viruses from Human Metagenomes Reveals Hidden Associations with Chronic Diseases.</title>
        <authorList>
            <person name="Tisza M.J."/>
            <person name="Buck C.B."/>
        </authorList>
    </citation>
    <scope>NUCLEOTIDE SEQUENCE</scope>
    <source>
        <strain evidence="1">Ctjsp22</strain>
    </source>
</reference>
<proteinExistence type="predicted"/>
<evidence type="ECO:0000313" key="1">
    <source>
        <dbReference type="EMBL" id="DAG01774.1"/>
    </source>
</evidence>